<evidence type="ECO:0000313" key="3">
    <source>
        <dbReference type="Proteomes" id="UP000000602"/>
    </source>
</evidence>
<organism evidence="2 3">
    <name type="scientific">Desulfotalea psychrophila (strain LSv54 / DSM 12343)</name>
    <dbReference type="NCBI Taxonomy" id="177439"/>
    <lineage>
        <taxon>Bacteria</taxon>
        <taxon>Pseudomonadati</taxon>
        <taxon>Thermodesulfobacteriota</taxon>
        <taxon>Desulfobulbia</taxon>
        <taxon>Desulfobulbales</taxon>
        <taxon>Desulfocapsaceae</taxon>
        <taxon>Desulfotalea</taxon>
    </lineage>
</organism>
<gene>
    <name evidence="2" type="ordered locus">DP2761</name>
</gene>
<evidence type="ECO:0000256" key="1">
    <source>
        <dbReference type="SAM" id="MobiDB-lite"/>
    </source>
</evidence>
<dbReference type="AlphaFoldDB" id="Q6AJJ0"/>
<protein>
    <submittedName>
        <fullName evidence="2">Uncharacterized protein</fullName>
    </submittedName>
</protein>
<evidence type="ECO:0000313" key="2">
    <source>
        <dbReference type="EMBL" id="CAG37490.1"/>
    </source>
</evidence>
<feature type="compositionally biased region" description="Basic and acidic residues" evidence="1">
    <location>
        <begin position="74"/>
        <end position="91"/>
    </location>
</feature>
<feature type="region of interest" description="Disordered" evidence="1">
    <location>
        <begin position="51"/>
        <end position="108"/>
    </location>
</feature>
<sequence length="152" mass="17823">MRIGLSSLIYKTISRHYWDIVTSCHRLLQTILQERRYKHCTKTSANKITFSQKYSEQKRADTHLPFNSTKKRSRPDNCRRSQDPSRNKETHNSPSKNAPLPYERSEHLTPHSPLNIIIQRQNNDISHSLPLNILPIQPAQYPYLPKTPHKTT</sequence>
<reference evidence="3" key="1">
    <citation type="journal article" date="2004" name="Environ. Microbiol.">
        <title>The genome of Desulfotalea psychrophila, a sulfate-reducing bacterium from permanently cold Arctic sediments.</title>
        <authorList>
            <person name="Rabus R."/>
            <person name="Ruepp A."/>
            <person name="Frickey T."/>
            <person name="Rattei T."/>
            <person name="Fartmann B."/>
            <person name="Stark M."/>
            <person name="Bauer M."/>
            <person name="Zibat A."/>
            <person name="Lombardot T."/>
            <person name="Becker I."/>
            <person name="Amann J."/>
            <person name="Gellner K."/>
            <person name="Teeling H."/>
            <person name="Leuschner W.D."/>
            <person name="Gloeckner F.-O."/>
            <person name="Lupas A.N."/>
            <person name="Amann R."/>
            <person name="Klenk H.-P."/>
        </authorList>
    </citation>
    <scope>NUCLEOTIDE SEQUENCE [LARGE SCALE GENOMIC DNA]</scope>
    <source>
        <strain evidence="3">DSM 12343 / LSv54</strain>
    </source>
</reference>
<dbReference type="Proteomes" id="UP000000602">
    <property type="component" value="Chromosome"/>
</dbReference>
<accession>Q6AJJ0</accession>
<name>Q6AJJ0_DESPS</name>
<keyword evidence="3" id="KW-1185">Reference proteome</keyword>
<dbReference type="KEGG" id="dps:DP2761"/>
<dbReference type="HOGENOM" id="CLU_1719426_0_0_7"/>
<proteinExistence type="predicted"/>
<dbReference type="STRING" id="177439.DP2761"/>
<dbReference type="EMBL" id="CR522870">
    <property type="protein sequence ID" value="CAG37490.1"/>
    <property type="molecule type" value="Genomic_DNA"/>
</dbReference>